<proteinExistence type="predicted"/>
<dbReference type="PANTHER" id="PTHR35007:SF1">
    <property type="entry name" value="PILUS ASSEMBLY PROTEIN"/>
    <property type="match status" value="1"/>
</dbReference>
<evidence type="ECO:0000259" key="8">
    <source>
        <dbReference type="Pfam" id="PF00482"/>
    </source>
</evidence>
<feature type="transmembrane region" description="Helical" evidence="7">
    <location>
        <begin position="46"/>
        <end position="71"/>
    </location>
</feature>
<evidence type="ECO:0000256" key="3">
    <source>
        <dbReference type="ARBA" id="ARBA00022692"/>
    </source>
</evidence>
<evidence type="ECO:0000313" key="10">
    <source>
        <dbReference type="Proteomes" id="UP000537862"/>
    </source>
</evidence>
<comment type="subcellular location">
    <subcellularLocation>
        <location evidence="1">Cell membrane</location>
        <topology evidence="1">Multi-pass membrane protein</topology>
    </subcellularLocation>
</comment>
<keyword evidence="10" id="KW-1185">Reference proteome</keyword>
<keyword evidence="3 7" id="KW-0812">Transmembrane</keyword>
<dbReference type="PANTHER" id="PTHR35007">
    <property type="entry name" value="INTEGRAL MEMBRANE PROTEIN-RELATED"/>
    <property type="match status" value="1"/>
</dbReference>
<evidence type="ECO:0000256" key="6">
    <source>
        <dbReference type="SAM" id="Coils"/>
    </source>
</evidence>
<dbReference type="Gene3D" id="1.20.81.30">
    <property type="entry name" value="Type II secretion system (T2SS), domain F"/>
    <property type="match status" value="1"/>
</dbReference>
<feature type="coiled-coil region" evidence="6">
    <location>
        <begin position="192"/>
        <end position="219"/>
    </location>
</feature>
<keyword evidence="2" id="KW-1003">Cell membrane</keyword>
<evidence type="ECO:0000256" key="5">
    <source>
        <dbReference type="ARBA" id="ARBA00023136"/>
    </source>
</evidence>
<evidence type="ECO:0000256" key="2">
    <source>
        <dbReference type="ARBA" id="ARBA00022475"/>
    </source>
</evidence>
<organism evidence="9 10">
    <name type="scientific">Pelistega suis</name>
    <dbReference type="NCBI Taxonomy" id="1631957"/>
    <lineage>
        <taxon>Bacteria</taxon>
        <taxon>Pseudomonadati</taxon>
        <taxon>Pseudomonadota</taxon>
        <taxon>Betaproteobacteria</taxon>
        <taxon>Burkholderiales</taxon>
        <taxon>Alcaligenaceae</taxon>
        <taxon>Pelistega</taxon>
    </lineage>
</organism>
<gene>
    <name evidence="9" type="ORF">HKX39_04125</name>
</gene>
<keyword evidence="5 7" id="KW-0472">Membrane</keyword>
<evidence type="ECO:0000256" key="7">
    <source>
        <dbReference type="SAM" id="Phobius"/>
    </source>
</evidence>
<protein>
    <recommendedName>
        <fullName evidence="8">Type II secretion system protein GspF domain-containing protein</fullName>
    </recommendedName>
</protein>
<accession>A0A849P5Q5</accession>
<feature type="transmembrane region" description="Helical" evidence="7">
    <location>
        <begin position="6"/>
        <end position="25"/>
    </location>
</feature>
<sequence>MLGLALICAIICLSVLFFLGLRAFNHALLAYEERFKGQAQRNMAEIFLFFDPLQVWSAAVLCCVSTMIIVWVLSLNLMLSLMCGLVLLVLPPFVFHYLKQKRLKLFIEQLPLMLSMLSSALKAGSGVQSALKTVVQEAPAPLSQEFGLVLREQRLGLSFDEALSNLSVRMPTEATYLVVSSLKIAAQTGGNLAEALERVANTLRAVKQIEDKIEALTSQGKFQAKVMVCLPIVLMFVLNIGDVQVLSMLWTTSTGWWVLAIIMLLEISGIIFIRKIVKVDI</sequence>
<evidence type="ECO:0000313" key="9">
    <source>
        <dbReference type="EMBL" id="NOL51363.1"/>
    </source>
</evidence>
<dbReference type="InterPro" id="IPR018076">
    <property type="entry name" value="T2SS_GspF_dom"/>
</dbReference>
<dbReference type="InterPro" id="IPR042094">
    <property type="entry name" value="T2SS_GspF_sf"/>
</dbReference>
<reference evidence="9 10" key="1">
    <citation type="submission" date="2020-05" db="EMBL/GenBank/DDBJ databases">
        <authorList>
            <person name="Niu N."/>
        </authorList>
    </citation>
    <scope>NUCLEOTIDE SEQUENCE [LARGE SCALE GENOMIC DNA]</scope>
    <source>
        <strain evidence="9 10">3340-03</strain>
    </source>
</reference>
<evidence type="ECO:0000256" key="4">
    <source>
        <dbReference type="ARBA" id="ARBA00022989"/>
    </source>
</evidence>
<feature type="transmembrane region" description="Helical" evidence="7">
    <location>
        <begin position="256"/>
        <end position="277"/>
    </location>
</feature>
<evidence type="ECO:0000256" key="1">
    <source>
        <dbReference type="ARBA" id="ARBA00004651"/>
    </source>
</evidence>
<dbReference type="AlphaFoldDB" id="A0A849P5Q5"/>
<dbReference type="Pfam" id="PF00482">
    <property type="entry name" value="T2SSF"/>
    <property type="match status" value="1"/>
</dbReference>
<comment type="caution">
    <text evidence="9">The sequence shown here is derived from an EMBL/GenBank/DDBJ whole genome shotgun (WGS) entry which is preliminary data.</text>
</comment>
<dbReference type="Proteomes" id="UP000537862">
    <property type="component" value="Unassembled WGS sequence"/>
</dbReference>
<keyword evidence="4 7" id="KW-1133">Transmembrane helix</keyword>
<dbReference type="RefSeq" id="WP_171680047.1">
    <property type="nucleotide sequence ID" value="NZ_JABGBN010000002.1"/>
</dbReference>
<feature type="domain" description="Type II secretion system protein GspF" evidence="8">
    <location>
        <begin position="114"/>
        <end position="238"/>
    </location>
</feature>
<dbReference type="GO" id="GO:0005886">
    <property type="term" value="C:plasma membrane"/>
    <property type="evidence" value="ECO:0007669"/>
    <property type="project" value="UniProtKB-SubCell"/>
</dbReference>
<feature type="transmembrane region" description="Helical" evidence="7">
    <location>
        <begin position="226"/>
        <end position="250"/>
    </location>
</feature>
<keyword evidence="6" id="KW-0175">Coiled coil</keyword>
<dbReference type="EMBL" id="JABGBN010000002">
    <property type="protein sequence ID" value="NOL51363.1"/>
    <property type="molecule type" value="Genomic_DNA"/>
</dbReference>
<name>A0A849P5Q5_9BURK</name>
<feature type="transmembrane region" description="Helical" evidence="7">
    <location>
        <begin position="77"/>
        <end position="98"/>
    </location>
</feature>